<organism evidence="1 2">
    <name type="scientific">Kipferlia bialata</name>
    <dbReference type="NCBI Taxonomy" id="797122"/>
    <lineage>
        <taxon>Eukaryota</taxon>
        <taxon>Metamonada</taxon>
        <taxon>Carpediemonas-like organisms</taxon>
        <taxon>Kipferlia</taxon>
    </lineage>
</organism>
<protein>
    <submittedName>
        <fullName evidence="1">Uncharacterized protein</fullName>
    </submittedName>
</protein>
<dbReference type="AlphaFoldDB" id="A0A9K3GK34"/>
<accession>A0A9K3GK34</accession>
<sequence>ALVSEYKALPTVSDTDIEYVEYDIVEMEVAVKNPRRTAAEKQRLTSDLSALRQRLCTLRQSQTQHTRLREALQPYLCFPEVASALGVSRVPVPEGGVAGAQCNGVPGMMVKKPVAGDGVVQ</sequence>
<name>A0A9K3GK34_9EUKA</name>
<gene>
    <name evidence="1" type="ORF">KIPB_008691</name>
</gene>
<evidence type="ECO:0000313" key="2">
    <source>
        <dbReference type="Proteomes" id="UP000265618"/>
    </source>
</evidence>
<dbReference type="EMBL" id="BDIP01002752">
    <property type="protein sequence ID" value="GIQ86774.1"/>
    <property type="molecule type" value="Genomic_DNA"/>
</dbReference>
<comment type="caution">
    <text evidence="1">The sequence shown here is derived from an EMBL/GenBank/DDBJ whole genome shotgun (WGS) entry which is preliminary data.</text>
</comment>
<reference evidence="1 2" key="1">
    <citation type="journal article" date="2018" name="PLoS ONE">
        <title>The draft genome of Kipferlia bialata reveals reductive genome evolution in fornicate parasites.</title>
        <authorList>
            <person name="Tanifuji G."/>
            <person name="Takabayashi S."/>
            <person name="Kume K."/>
            <person name="Takagi M."/>
            <person name="Nakayama T."/>
            <person name="Kamikawa R."/>
            <person name="Inagaki Y."/>
            <person name="Hashimoto T."/>
        </authorList>
    </citation>
    <scope>NUCLEOTIDE SEQUENCE [LARGE SCALE GENOMIC DNA]</scope>
    <source>
        <strain evidence="1">NY0173</strain>
    </source>
</reference>
<dbReference type="Proteomes" id="UP000265618">
    <property type="component" value="Unassembled WGS sequence"/>
</dbReference>
<evidence type="ECO:0000313" key="1">
    <source>
        <dbReference type="EMBL" id="GIQ86774.1"/>
    </source>
</evidence>
<proteinExistence type="predicted"/>
<keyword evidence="2" id="KW-1185">Reference proteome</keyword>
<feature type="non-terminal residue" evidence="1">
    <location>
        <position position="121"/>
    </location>
</feature>